<feature type="region of interest" description="Disordered" evidence="1">
    <location>
        <begin position="959"/>
        <end position="1000"/>
    </location>
</feature>
<feature type="region of interest" description="Disordered" evidence="1">
    <location>
        <begin position="323"/>
        <end position="343"/>
    </location>
</feature>
<evidence type="ECO:0000313" key="2">
    <source>
        <dbReference type="EMBL" id="CDW88935.1"/>
    </source>
</evidence>
<reference evidence="2 3" key="1">
    <citation type="submission" date="2014-06" db="EMBL/GenBank/DDBJ databases">
        <authorList>
            <person name="Swart Estienne"/>
        </authorList>
    </citation>
    <scope>NUCLEOTIDE SEQUENCE [LARGE SCALE GENOMIC DNA]</scope>
    <source>
        <strain evidence="2 3">130c</strain>
    </source>
</reference>
<name>A0A078B343_STYLE</name>
<keyword evidence="3" id="KW-1185">Reference proteome</keyword>
<dbReference type="InterPro" id="IPR027417">
    <property type="entry name" value="P-loop_NTPase"/>
</dbReference>
<feature type="region of interest" description="Disordered" evidence="1">
    <location>
        <begin position="215"/>
        <end position="250"/>
    </location>
</feature>
<dbReference type="AlphaFoldDB" id="A0A078B343"/>
<dbReference type="InParanoid" id="A0A078B343"/>
<sequence>MSNKLSEDDLARRDFLLRTVDNEIACAPVYKTFIIGQHVIGFLFLLATHKQHRLKKFARCTLGQYTLALMEMIKVRQLKGGFILSKCITDLVSFYRKCSFSLAEAPFSSWAERGTKIMCFELTMEDNDEKEKVPEKSAVKERAAAINHVNRKQIVAKKVKKPLREKSAFDDGMSSFLSDANDVGLAPAKKAKKEKPVQIDTSSIKVAAIIRKAPKPRAKPQLKRKTKAIVDGSGSDEVMSDGDSVESKKTTKSASRWLDKHFFSGNCGGKIISGPSKPVPIRYYTCKECDEERRYDRGSIKRLEKVSLKSALLDKLPKQTTQLQLKDNASDTNSDYASASLCPTSSKRQNTGIHMAVIEPDHIEVDIMRQLQTIEQSTESVHINALTIQDICSKFNKDLLIKLFQMTNTLMLLRHTSWVRATLTLSQIEGAKRTETLSDFKWHITNHYNDRIGIWCSTYWNYLSEDQFALLKIFKNSPSTVDDSILMISLCSAVDGDGQKYIEVVSQFVRNAPTAYGLLYDTIISCSKQMKLRFEQFIKLTDVLQDKTYAAIESIKDTRLQILVAKWKDQIELAHATSTVIDGDSIQKSLNEFIAKYGKPDPQLAADLSIAGDLRFQFFTKVVLNPPNYKQFAAAQYCIGLLKTYHRQMWCVPSGQGKGRIEHTLAVFALLLGFLKVYIFYSSKQLCDRDADEFSTYLDLVEKDQIQHCIGIDGLKVGDNELAIFDEGDAIMHSDPDKFRDFISKFLYVCFTATPDDQDHKGVDIQVLKAMTFPTFYYVLDVLERIVKFDFDLELPTIPVTEKAAEVKKLSQTGPVVVHCTSVLYDELKKLDLELVEADENLNHLILRTLGVKINDKFRVAVALTTAAIRGLDYRSSVDGIMISLLLAKSFVNKREAIQGYYRVGRFNDKCYRVAFKEVGLIDAKAEIVYKLNASKFLQALSRKTIQIKQINVTDLVDQSKKTPAAASKKTPAATGKTSPTRQDNNPTTGQIKTSYQGSMVRKRTNALVPQLLEERQGSIEQTPQPLQQQTERWPLRQHLLHTKERVL</sequence>
<organism evidence="2 3">
    <name type="scientific">Stylonychia lemnae</name>
    <name type="common">Ciliate</name>
    <dbReference type="NCBI Taxonomy" id="5949"/>
    <lineage>
        <taxon>Eukaryota</taxon>
        <taxon>Sar</taxon>
        <taxon>Alveolata</taxon>
        <taxon>Ciliophora</taxon>
        <taxon>Intramacronucleata</taxon>
        <taxon>Spirotrichea</taxon>
        <taxon>Stichotrichia</taxon>
        <taxon>Sporadotrichida</taxon>
        <taxon>Oxytrichidae</taxon>
        <taxon>Stylonychinae</taxon>
        <taxon>Stylonychia</taxon>
    </lineage>
</organism>
<evidence type="ECO:0000313" key="3">
    <source>
        <dbReference type="Proteomes" id="UP000039865"/>
    </source>
</evidence>
<feature type="compositionally biased region" description="Low complexity" evidence="1">
    <location>
        <begin position="1021"/>
        <end position="1032"/>
    </location>
</feature>
<dbReference type="EMBL" id="CCKQ01017054">
    <property type="protein sequence ID" value="CDW88935.1"/>
    <property type="molecule type" value="Genomic_DNA"/>
</dbReference>
<feature type="compositionally biased region" description="Polar residues" evidence="1">
    <location>
        <begin position="982"/>
        <end position="998"/>
    </location>
</feature>
<dbReference type="Proteomes" id="UP000039865">
    <property type="component" value="Unassembled WGS sequence"/>
</dbReference>
<feature type="compositionally biased region" description="Basic residues" evidence="1">
    <location>
        <begin position="215"/>
        <end position="227"/>
    </location>
</feature>
<accession>A0A078B343</accession>
<evidence type="ECO:0000256" key="1">
    <source>
        <dbReference type="SAM" id="MobiDB-lite"/>
    </source>
</evidence>
<proteinExistence type="predicted"/>
<dbReference type="SUPFAM" id="SSF52540">
    <property type="entry name" value="P-loop containing nucleoside triphosphate hydrolases"/>
    <property type="match status" value="1"/>
</dbReference>
<feature type="compositionally biased region" description="Low complexity" evidence="1">
    <location>
        <begin position="962"/>
        <end position="981"/>
    </location>
</feature>
<protein>
    <submittedName>
        <fullName evidence="2">Uncharacterized protein</fullName>
    </submittedName>
</protein>
<feature type="region of interest" description="Disordered" evidence="1">
    <location>
        <begin position="1017"/>
        <end position="1048"/>
    </location>
</feature>
<gene>
    <name evidence="2" type="primary">Contig9354.g10003</name>
    <name evidence="2" type="ORF">STYLEM_18062</name>
</gene>